<evidence type="ECO:0000256" key="9">
    <source>
        <dbReference type="SAM" id="Phobius"/>
    </source>
</evidence>
<accession>A0A318TCR5</accession>
<dbReference type="PROSITE" id="PS50011">
    <property type="entry name" value="PROTEIN_KINASE_DOM"/>
    <property type="match status" value="1"/>
</dbReference>
<evidence type="ECO:0000256" key="4">
    <source>
        <dbReference type="ARBA" id="ARBA00022519"/>
    </source>
</evidence>
<organism evidence="11 12">
    <name type="scientific">Rhodopseudomonas faecalis</name>
    <dbReference type="NCBI Taxonomy" id="99655"/>
    <lineage>
        <taxon>Bacteria</taxon>
        <taxon>Pseudomonadati</taxon>
        <taxon>Pseudomonadota</taxon>
        <taxon>Alphaproteobacteria</taxon>
        <taxon>Hyphomicrobiales</taxon>
        <taxon>Nitrobacteraceae</taxon>
        <taxon>Rhodopseudomonas</taxon>
    </lineage>
</organism>
<keyword evidence="6 9" id="KW-0812">Transmembrane</keyword>
<proteinExistence type="inferred from homology"/>
<dbReference type="PANTHER" id="PTHR10566">
    <property type="entry name" value="CHAPERONE-ACTIVITY OF BC1 COMPLEX CABC1 -RELATED"/>
    <property type="match status" value="1"/>
</dbReference>
<sequence length="525" mass="58019">MISALTHAARLARAGYVFAREGVFGVVDPSLVPPPGRLALRLARLIERRGAGTGPRLSLALTKLGPAYLKLGQFLATRPDVVGVAMARNLESLQDRLPPFSQSEADAVIAASLERPVDQAFVSLSAPVAAASIAQVHRGEVEVDGVRKQVAVKVLRPNVGARFRRDLSDFFFVAEKAELYSAEARRLRLVEVINTMSRTVAMEMDLRLEAAAASEMAENTKDDPDFRVPTVDWDRTTHNVLTMEWIDGIPLNDHARIAEAKVDTQELGRKVIQSFLRHALRDGFFHADMHPGNLFLDPEGRLVAVDFGIMGRLAPKERRFLAEILLGFITRNYRRVAEVHFEAGYVPPHHSVENFAQAIRAIGEPIHNRTAEEISMAKLLTLLLEVTGLFDMRTRPELILLQKTMVVVEGVARSFDPKLDIWKVADPVVREWIERNLGPIGKIESALAGGGEIVQVLSGLPSIVSRSVTVLNQLEAMTRDGLVLAPETIAAIGRSERRKSRGRTIALWIIAATFIGVLFSLQYLR</sequence>
<dbReference type="RefSeq" id="WP_110781083.1">
    <property type="nucleotide sequence ID" value="NZ_QJTI01000012.1"/>
</dbReference>
<evidence type="ECO:0000256" key="6">
    <source>
        <dbReference type="ARBA" id="ARBA00022692"/>
    </source>
</evidence>
<protein>
    <submittedName>
        <fullName evidence="11">2-octaprenylphenol hydroxylase</fullName>
    </submittedName>
</protein>
<keyword evidence="12" id="KW-1185">Reference proteome</keyword>
<gene>
    <name evidence="11" type="ORF">BJ122_11212</name>
</gene>
<dbReference type="AlphaFoldDB" id="A0A318TCR5"/>
<comment type="caution">
    <text evidence="11">The sequence shown here is derived from an EMBL/GenBank/DDBJ whole genome shotgun (WGS) entry which is preliminary data.</text>
</comment>
<evidence type="ECO:0000313" key="12">
    <source>
        <dbReference type="Proteomes" id="UP000248148"/>
    </source>
</evidence>
<keyword evidence="4" id="KW-0997">Cell inner membrane</keyword>
<dbReference type="SUPFAM" id="SSF56112">
    <property type="entry name" value="Protein kinase-like (PK-like)"/>
    <property type="match status" value="1"/>
</dbReference>
<dbReference type="InterPro" id="IPR000719">
    <property type="entry name" value="Prot_kinase_dom"/>
</dbReference>
<evidence type="ECO:0000256" key="5">
    <source>
        <dbReference type="ARBA" id="ARBA00022688"/>
    </source>
</evidence>
<dbReference type="GO" id="GO:0004672">
    <property type="term" value="F:protein kinase activity"/>
    <property type="evidence" value="ECO:0007669"/>
    <property type="project" value="InterPro"/>
</dbReference>
<dbReference type="Proteomes" id="UP000248148">
    <property type="component" value="Unassembled WGS sequence"/>
</dbReference>
<comment type="pathway">
    <text evidence="1">Cofactor biosynthesis; ubiquinone biosynthesis [regulation].</text>
</comment>
<dbReference type="Gene3D" id="1.10.510.10">
    <property type="entry name" value="Transferase(Phosphotransferase) domain 1"/>
    <property type="match status" value="1"/>
</dbReference>
<keyword evidence="8 9" id="KW-0472">Membrane</keyword>
<dbReference type="PANTHER" id="PTHR10566:SF113">
    <property type="entry name" value="PROTEIN ACTIVITY OF BC1 COMPLEX KINASE 7, CHLOROPLASTIC"/>
    <property type="match status" value="1"/>
</dbReference>
<dbReference type="InterPro" id="IPR050154">
    <property type="entry name" value="UbiB_kinase"/>
</dbReference>
<dbReference type="InterPro" id="IPR004147">
    <property type="entry name" value="ABC1_dom"/>
</dbReference>
<dbReference type="EMBL" id="QJTI01000012">
    <property type="protein sequence ID" value="PYF02353.1"/>
    <property type="molecule type" value="Genomic_DNA"/>
</dbReference>
<evidence type="ECO:0000259" key="10">
    <source>
        <dbReference type="PROSITE" id="PS50011"/>
    </source>
</evidence>
<reference evidence="11 12" key="1">
    <citation type="submission" date="2018-06" db="EMBL/GenBank/DDBJ databases">
        <title>Genomic Encyclopedia of Archaeal and Bacterial Type Strains, Phase II (KMG-II): from individual species to whole genera.</title>
        <authorList>
            <person name="Goeker M."/>
        </authorList>
    </citation>
    <scope>NUCLEOTIDE SEQUENCE [LARGE SCALE GENOMIC DNA]</scope>
    <source>
        <strain evidence="11 12">JCM 11668</strain>
    </source>
</reference>
<evidence type="ECO:0000256" key="1">
    <source>
        <dbReference type="ARBA" id="ARBA00005020"/>
    </source>
</evidence>
<evidence type="ECO:0000256" key="2">
    <source>
        <dbReference type="ARBA" id="ARBA00009670"/>
    </source>
</evidence>
<dbReference type="GO" id="GO:0006744">
    <property type="term" value="P:ubiquinone biosynthetic process"/>
    <property type="evidence" value="ECO:0007669"/>
    <property type="project" value="UniProtKB-UniPathway"/>
</dbReference>
<keyword evidence="7 9" id="KW-1133">Transmembrane helix</keyword>
<dbReference type="InterPro" id="IPR011009">
    <property type="entry name" value="Kinase-like_dom_sf"/>
</dbReference>
<evidence type="ECO:0000256" key="8">
    <source>
        <dbReference type="ARBA" id="ARBA00023136"/>
    </source>
</evidence>
<name>A0A318TCR5_9BRAD</name>
<comment type="similarity">
    <text evidence="2">Belongs to the protein kinase superfamily. ADCK protein kinase family.</text>
</comment>
<evidence type="ECO:0000256" key="3">
    <source>
        <dbReference type="ARBA" id="ARBA00022475"/>
    </source>
</evidence>
<feature type="transmembrane region" description="Helical" evidence="9">
    <location>
        <begin position="505"/>
        <end position="524"/>
    </location>
</feature>
<dbReference type="UniPathway" id="UPA00232"/>
<keyword evidence="3" id="KW-1003">Cell membrane</keyword>
<feature type="domain" description="Protein kinase" evidence="10">
    <location>
        <begin position="122"/>
        <end position="515"/>
    </location>
</feature>
<dbReference type="NCBIfam" id="TIGR01982">
    <property type="entry name" value="UbiB"/>
    <property type="match status" value="1"/>
</dbReference>
<keyword evidence="5" id="KW-0831">Ubiquinone biosynthesis</keyword>
<dbReference type="Pfam" id="PF03109">
    <property type="entry name" value="ABC1"/>
    <property type="match status" value="1"/>
</dbReference>
<dbReference type="InterPro" id="IPR010232">
    <property type="entry name" value="UbiB"/>
</dbReference>
<dbReference type="OrthoDB" id="9795390at2"/>
<evidence type="ECO:0000313" key="11">
    <source>
        <dbReference type="EMBL" id="PYF02353.1"/>
    </source>
</evidence>
<dbReference type="GO" id="GO:0005524">
    <property type="term" value="F:ATP binding"/>
    <property type="evidence" value="ECO:0007669"/>
    <property type="project" value="InterPro"/>
</dbReference>
<evidence type="ECO:0000256" key="7">
    <source>
        <dbReference type="ARBA" id="ARBA00022989"/>
    </source>
</evidence>